<comment type="caution">
    <text evidence="1">The sequence shown here is derived from an EMBL/GenBank/DDBJ whole genome shotgun (WGS) entry which is preliminary data.</text>
</comment>
<dbReference type="RefSeq" id="WP_377357284.1">
    <property type="nucleotide sequence ID" value="NZ_JBHTCM010000006.1"/>
</dbReference>
<evidence type="ECO:0000313" key="2">
    <source>
        <dbReference type="Proteomes" id="UP001596456"/>
    </source>
</evidence>
<sequence length="117" mass="13312">MTWTVLFHDDFEAEVLALDREVRIALLASSKVLSLYGPTLGRPLVDTLYGSRFPNMKELRFEAAGGVWRVAFAFDPSRSAILLVAGNKRGQPQDRFYAGLIRRADDRFSRYLTDRNT</sequence>
<evidence type="ECO:0000313" key="1">
    <source>
        <dbReference type="EMBL" id="MFC7332704.1"/>
    </source>
</evidence>
<gene>
    <name evidence="1" type="ORF">ACFQPS_05980</name>
</gene>
<dbReference type="Proteomes" id="UP001596456">
    <property type="component" value="Unassembled WGS sequence"/>
</dbReference>
<keyword evidence="2" id="KW-1185">Reference proteome</keyword>
<dbReference type="EMBL" id="JBHTCM010000006">
    <property type="protein sequence ID" value="MFC7332704.1"/>
    <property type="molecule type" value="Genomic_DNA"/>
</dbReference>
<reference evidence="2" key="1">
    <citation type="journal article" date="2019" name="Int. J. Syst. Evol. Microbiol.">
        <title>The Global Catalogue of Microorganisms (GCM) 10K type strain sequencing project: providing services to taxonomists for standard genome sequencing and annotation.</title>
        <authorList>
            <consortium name="The Broad Institute Genomics Platform"/>
            <consortium name="The Broad Institute Genome Sequencing Center for Infectious Disease"/>
            <person name="Wu L."/>
            <person name="Ma J."/>
        </authorList>
    </citation>
    <scope>NUCLEOTIDE SEQUENCE [LARGE SCALE GENOMIC DNA]</scope>
    <source>
        <strain evidence="2">CGMCC 1.16275</strain>
    </source>
</reference>
<protein>
    <submittedName>
        <fullName evidence="1">Type II toxin-antitoxin system RelE/ParE family toxin</fullName>
    </submittedName>
</protein>
<proteinExistence type="predicted"/>
<dbReference type="Pfam" id="PF05973">
    <property type="entry name" value="Gp49"/>
    <property type="match status" value="1"/>
</dbReference>
<organism evidence="1 2">
    <name type="scientific">Rhodocista pekingensis</name>
    <dbReference type="NCBI Taxonomy" id="201185"/>
    <lineage>
        <taxon>Bacteria</taxon>
        <taxon>Pseudomonadati</taxon>
        <taxon>Pseudomonadota</taxon>
        <taxon>Alphaproteobacteria</taxon>
        <taxon>Rhodospirillales</taxon>
        <taxon>Azospirillaceae</taxon>
        <taxon>Rhodocista</taxon>
    </lineage>
</organism>
<name>A0ABW2KUI6_9PROT</name>
<dbReference type="InterPro" id="IPR009241">
    <property type="entry name" value="HigB-like"/>
</dbReference>
<accession>A0ABW2KUI6</accession>